<feature type="compositionally biased region" description="Basic and acidic residues" evidence="1">
    <location>
        <begin position="205"/>
        <end position="216"/>
    </location>
</feature>
<accession>A0ABQ9HDP2</accession>
<feature type="region of interest" description="Disordered" evidence="1">
    <location>
        <begin position="427"/>
        <end position="472"/>
    </location>
</feature>
<sequence length="883" mass="97679">MMVIEDSMEQSRNERAGETEDPREKKNPQTNGIVRHDSHIRRGIKSGSFWWEASKLTAQTTWPHFALKIEAAMSSETSGTTKRDMVNCKSFSTINVIYMGQYLLGSPLVDGRLIMNVVKYRLVSGVVWTNRTMMSSNTNTNRTGVHAVVDIGDSLLIHLKCHARLGGEQGACTWLACLKRSRQPMTSMLPTVATTPSTQMQTRSTRFDMRSSHDENSSAGGRHTAACRARQQKRNSSVTLRHARAASLPHTLHHPIQGETNNSKGGPPPSPSRPRDHQGPSAWRDNCGRECLICTIPHETVEQSSNMLSSEKNTSLQMRPVESFQHVTHITVGSKLGWTVPYTIERLSFAYWLPRSTGASVQDLVNTHSHYFFQLITGSQLNGAAVKRGPIRTAGEKNEVLQEASNNTRTNGKDDTNNSGVKQLLIPRTTTEKARKMPSLASKMSEQRLTTGAWRSTRKRQPSEPGLIPGRFTPDFVPDDTVGWQIFSEISRFPPPIIPAPLHTHFTSPSSALKELSAKSHPNLFTHYLLYSLIHWRVKMTSLSKPLDAQKTGEVVVQDIEPANFWSVELLVNLVCKPLPCQRKDLNIGALPPEVRQPCEGSVLQRVNAVVLQVEHVQAPKVAECQGRQGGDAVVAQECFTVEQGSRWSSGLTTCLPPRRGGVAPGFSHMVDVFSRGSPCSPRRQQAGPGRGQAASTYSQPRDLLLDVGRYLLQAQPCAVDLRVAAQAARLVVRAQERCKHTHTHARIFCSVLSYRGISCLYGTLLAALHPGFRESCKCRPKSTSRRRNLPQLSSSTQVLGQSAFSLHTRLELMHGPFLHLKLPSGHAHSSANTSKRAHQGVRSAHHPPIIYNGSQQRTEYVSEGVWAALNSEVLRADVGEAR</sequence>
<feature type="region of interest" description="Disordered" evidence="1">
    <location>
        <begin position="825"/>
        <end position="850"/>
    </location>
</feature>
<feature type="compositionally biased region" description="Basic and acidic residues" evidence="1">
    <location>
        <begin position="9"/>
        <end position="27"/>
    </location>
</feature>
<protein>
    <submittedName>
        <fullName evidence="2">Uncharacterized protein</fullName>
    </submittedName>
</protein>
<feature type="compositionally biased region" description="Polar residues" evidence="1">
    <location>
        <begin position="192"/>
        <end position="204"/>
    </location>
</feature>
<feature type="region of interest" description="Disordered" evidence="1">
    <location>
        <begin position="678"/>
        <end position="697"/>
    </location>
</feature>
<proteinExistence type="predicted"/>
<reference evidence="2 3" key="1">
    <citation type="submission" date="2023-02" db="EMBL/GenBank/DDBJ databases">
        <title>LHISI_Scaffold_Assembly.</title>
        <authorList>
            <person name="Stuart O.P."/>
            <person name="Cleave R."/>
            <person name="Magrath M.J.L."/>
            <person name="Mikheyev A.S."/>
        </authorList>
    </citation>
    <scope>NUCLEOTIDE SEQUENCE [LARGE SCALE GENOMIC DNA]</scope>
    <source>
        <strain evidence="2">Daus_M_001</strain>
        <tissue evidence="2">Leg muscle</tissue>
    </source>
</reference>
<feature type="compositionally biased region" description="Basic residues" evidence="1">
    <location>
        <begin position="836"/>
        <end position="846"/>
    </location>
</feature>
<name>A0ABQ9HDP2_9NEOP</name>
<comment type="caution">
    <text evidence="2">The sequence shown here is derived from an EMBL/GenBank/DDBJ whole genome shotgun (WGS) entry which is preliminary data.</text>
</comment>
<dbReference type="EMBL" id="JARBHB010000005">
    <property type="protein sequence ID" value="KAJ8882433.1"/>
    <property type="molecule type" value="Genomic_DNA"/>
</dbReference>
<feature type="compositionally biased region" description="Polar residues" evidence="1">
    <location>
        <begin position="442"/>
        <end position="454"/>
    </location>
</feature>
<evidence type="ECO:0000313" key="3">
    <source>
        <dbReference type="Proteomes" id="UP001159363"/>
    </source>
</evidence>
<gene>
    <name evidence="2" type="ORF">PR048_014241</name>
</gene>
<evidence type="ECO:0000313" key="2">
    <source>
        <dbReference type="EMBL" id="KAJ8882433.1"/>
    </source>
</evidence>
<evidence type="ECO:0000256" key="1">
    <source>
        <dbReference type="SAM" id="MobiDB-lite"/>
    </source>
</evidence>
<feature type="region of interest" description="Disordered" evidence="1">
    <location>
        <begin position="192"/>
        <end position="282"/>
    </location>
</feature>
<keyword evidence="3" id="KW-1185">Reference proteome</keyword>
<dbReference type="Proteomes" id="UP001159363">
    <property type="component" value="Chromosome 4"/>
</dbReference>
<organism evidence="2 3">
    <name type="scientific">Dryococelus australis</name>
    <dbReference type="NCBI Taxonomy" id="614101"/>
    <lineage>
        <taxon>Eukaryota</taxon>
        <taxon>Metazoa</taxon>
        <taxon>Ecdysozoa</taxon>
        <taxon>Arthropoda</taxon>
        <taxon>Hexapoda</taxon>
        <taxon>Insecta</taxon>
        <taxon>Pterygota</taxon>
        <taxon>Neoptera</taxon>
        <taxon>Polyneoptera</taxon>
        <taxon>Phasmatodea</taxon>
        <taxon>Verophasmatodea</taxon>
        <taxon>Anareolatae</taxon>
        <taxon>Phasmatidae</taxon>
        <taxon>Eurycanthinae</taxon>
        <taxon>Dryococelus</taxon>
    </lineage>
</organism>
<feature type="region of interest" description="Disordered" evidence="1">
    <location>
        <begin position="1"/>
        <end position="32"/>
    </location>
</feature>